<reference evidence="1" key="1">
    <citation type="journal article" date="2014" name="Int. J. Syst. Evol. Microbiol.">
        <title>Complete genome of a new Firmicutes species belonging to the dominant human colonic microbiota ('Ruminococcus bicirculans') reveals two chromosomes and a selective capacity to utilize plant glucans.</title>
        <authorList>
            <consortium name="NISC Comparative Sequencing Program"/>
            <person name="Wegmann U."/>
            <person name="Louis P."/>
            <person name="Goesmann A."/>
            <person name="Henrissat B."/>
            <person name="Duncan S.H."/>
            <person name="Flint H.J."/>
        </authorList>
    </citation>
    <scope>NUCLEOTIDE SEQUENCE</scope>
    <source>
        <strain evidence="1">CGMCC 1.11013</strain>
    </source>
</reference>
<protein>
    <submittedName>
        <fullName evidence="2">Uncharacterized protein</fullName>
    </submittedName>
</protein>
<name>A0A069P2G6_9BURK</name>
<sequence length="133" mass="15098">MQTELSQRLAKALRRCASHRQLLTYQRFHSLCDKGVPLVQRYAALETAVQTLGDLRDIDYGVLLALDSGLPGTEFFQRYLRYRHSEYVQTMGDPKYQPQTLARKKALVASERARVYAHARTADEQPATVSIAA</sequence>
<dbReference type="RefSeq" id="WP_035963972.1">
    <property type="nucleotide sequence ID" value="NZ_BMEG01000002.1"/>
</dbReference>
<accession>A0A069P2G6</accession>
<evidence type="ECO:0000313" key="1">
    <source>
        <dbReference type="EMBL" id="GGD64329.1"/>
    </source>
</evidence>
<comment type="caution">
    <text evidence="2">The sequence shown here is derived from an EMBL/GenBank/DDBJ whole genome shotgun (WGS) entry which is preliminary data.</text>
</comment>
<reference evidence="4" key="3">
    <citation type="journal article" date="2019" name="Int. J. Syst. Evol. Microbiol.">
        <title>The Global Catalogue of Microorganisms (GCM) 10K type strain sequencing project: providing services to taxonomists for standard genome sequencing and annotation.</title>
        <authorList>
            <consortium name="The Broad Institute Genomics Platform"/>
            <consortium name="The Broad Institute Genome Sequencing Center for Infectious Disease"/>
            <person name="Wu L."/>
            <person name="Ma J."/>
        </authorList>
    </citation>
    <scope>NUCLEOTIDE SEQUENCE [LARGE SCALE GENOMIC DNA]</scope>
    <source>
        <strain evidence="4">CGMCC 1.11013</strain>
    </source>
</reference>
<evidence type="ECO:0000313" key="2">
    <source>
        <dbReference type="EMBL" id="KDR34875.1"/>
    </source>
</evidence>
<evidence type="ECO:0000313" key="4">
    <source>
        <dbReference type="Proteomes" id="UP000597138"/>
    </source>
</evidence>
<dbReference type="AlphaFoldDB" id="A0A069P2G6"/>
<proteinExistence type="predicted"/>
<reference evidence="1" key="4">
    <citation type="submission" date="2024-05" db="EMBL/GenBank/DDBJ databases">
        <authorList>
            <person name="Sun Q."/>
            <person name="Zhou Y."/>
        </authorList>
    </citation>
    <scope>NUCLEOTIDE SEQUENCE</scope>
    <source>
        <strain evidence="1">CGMCC 1.11013</strain>
    </source>
</reference>
<organism evidence="2 3">
    <name type="scientific">Caballeronia grimmiae</name>
    <dbReference type="NCBI Taxonomy" id="1071679"/>
    <lineage>
        <taxon>Bacteria</taxon>
        <taxon>Pseudomonadati</taxon>
        <taxon>Pseudomonadota</taxon>
        <taxon>Betaproteobacteria</taxon>
        <taxon>Burkholderiales</taxon>
        <taxon>Burkholderiaceae</taxon>
        <taxon>Caballeronia</taxon>
    </lineage>
</organism>
<dbReference type="eggNOG" id="ENOG5031DSD">
    <property type="taxonomic scope" value="Bacteria"/>
</dbReference>
<evidence type="ECO:0000313" key="3">
    <source>
        <dbReference type="Proteomes" id="UP000027439"/>
    </source>
</evidence>
<dbReference type="OrthoDB" id="9006727at2"/>
<dbReference type="Proteomes" id="UP000597138">
    <property type="component" value="Unassembled WGS sequence"/>
</dbReference>
<gene>
    <name evidence="2" type="ORF">BG57_02685</name>
    <name evidence="1" type="ORF">GCM10010985_18020</name>
</gene>
<dbReference type="EMBL" id="BMEG01000002">
    <property type="protein sequence ID" value="GGD64329.1"/>
    <property type="molecule type" value="Genomic_DNA"/>
</dbReference>
<reference evidence="2 3" key="2">
    <citation type="submission" date="2014-03" db="EMBL/GenBank/DDBJ databases">
        <title>Draft Genome Sequences of Four Burkholderia Strains.</title>
        <authorList>
            <person name="Liu X.Y."/>
            <person name="Li C.X."/>
            <person name="Xu J.H."/>
        </authorList>
    </citation>
    <scope>NUCLEOTIDE SEQUENCE [LARGE SCALE GENOMIC DNA]</scope>
    <source>
        <strain evidence="2 3">R27</strain>
    </source>
</reference>
<dbReference type="Proteomes" id="UP000027439">
    <property type="component" value="Unassembled WGS sequence"/>
</dbReference>
<keyword evidence="4" id="KW-1185">Reference proteome</keyword>
<dbReference type="EMBL" id="JFHE01000010">
    <property type="protein sequence ID" value="KDR34875.1"/>
    <property type="molecule type" value="Genomic_DNA"/>
</dbReference>